<feature type="region of interest" description="Disordered" evidence="1">
    <location>
        <begin position="110"/>
        <end position="147"/>
    </location>
</feature>
<feature type="compositionally biased region" description="Basic residues" evidence="1">
    <location>
        <begin position="136"/>
        <end position="147"/>
    </location>
</feature>
<organism evidence="2 3">
    <name type="scientific">Sorghum bicolor</name>
    <name type="common">Sorghum</name>
    <name type="synonym">Sorghum vulgare</name>
    <dbReference type="NCBI Taxonomy" id="4558"/>
    <lineage>
        <taxon>Eukaryota</taxon>
        <taxon>Viridiplantae</taxon>
        <taxon>Streptophyta</taxon>
        <taxon>Embryophyta</taxon>
        <taxon>Tracheophyta</taxon>
        <taxon>Spermatophyta</taxon>
        <taxon>Magnoliopsida</taxon>
        <taxon>Liliopsida</taxon>
        <taxon>Poales</taxon>
        <taxon>Poaceae</taxon>
        <taxon>PACMAD clade</taxon>
        <taxon>Panicoideae</taxon>
        <taxon>Andropogonodae</taxon>
        <taxon>Andropogoneae</taxon>
        <taxon>Sorghinae</taxon>
        <taxon>Sorghum</taxon>
    </lineage>
</organism>
<feature type="compositionally biased region" description="Basic and acidic residues" evidence="1">
    <location>
        <begin position="110"/>
        <end position="120"/>
    </location>
</feature>
<reference evidence="2" key="1">
    <citation type="journal article" date="2019" name="BMC Genomics">
        <title>A new reference genome for Sorghum bicolor reveals high levels of sequence similarity between sweet and grain genotypes: implications for the genetics of sugar metabolism.</title>
        <authorList>
            <person name="Cooper E.A."/>
            <person name="Brenton Z.W."/>
            <person name="Flinn B.S."/>
            <person name="Jenkins J."/>
            <person name="Shu S."/>
            <person name="Flowers D."/>
            <person name="Luo F."/>
            <person name="Wang Y."/>
            <person name="Xia P."/>
            <person name="Barry K."/>
            <person name="Daum C."/>
            <person name="Lipzen A."/>
            <person name="Yoshinaga Y."/>
            <person name="Schmutz J."/>
            <person name="Saski C."/>
            <person name="Vermerris W."/>
            <person name="Kresovich S."/>
        </authorList>
    </citation>
    <scope>NUCLEOTIDE SEQUENCE</scope>
</reference>
<reference evidence="2" key="2">
    <citation type="submission" date="2020-10" db="EMBL/GenBank/DDBJ databases">
        <authorList>
            <person name="Cooper E.A."/>
            <person name="Brenton Z.W."/>
            <person name="Flinn B.S."/>
            <person name="Jenkins J."/>
            <person name="Shu S."/>
            <person name="Flowers D."/>
            <person name="Luo F."/>
            <person name="Wang Y."/>
            <person name="Xia P."/>
            <person name="Barry K."/>
            <person name="Daum C."/>
            <person name="Lipzen A."/>
            <person name="Yoshinaga Y."/>
            <person name="Schmutz J."/>
            <person name="Saski C."/>
            <person name="Vermerris W."/>
            <person name="Kresovich S."/>
        </authorList>
    </citation>
    <scope>NUCLEOTIDE SEQUENCE</scope>
</reference>
<dbReference type="Proteomes" id="UP000807115">
    <property type="component" value="Chromosome 9"/>
</dbReference>
<accession>A0A921QC51</accession>
<comment type="caution">
    <text evidence="2">The sequence shown here is derived from an EMBL/GenBank/DDBJ whole genome shotgun (WGS) entry which is preliminary data.</text>
</comment>
<evidence type="ECO:0000256" key="1">
    <source>
        <dbReference type="SAM" id="MobiDB-lite"/>
    </source>
</evidence>
<evidence type="ECO:0000313" key="2">
    <source>
        <dbReference type="EMBL" id="KAG0519227.1"/>
    </source>
</evidence>
<evidence type="ECO:0000313" key="3">
    <source>
        <dbReference type="Proteomes" id="UP000807115"/>
    </source>
</evidence>
<proteinExistence type="predicted"/>
<name>A0A921QC51_SORBI</name>
<sequence>MHCVGGGSPRRRPGRRMVRRGGARHLQLLPRHQQRHDVQRVPVACHRRCSPLVCRHRPTSVVAATLAAAVPANVICSRHYGLDEHSHQHELTGLQHGVSEQVLCSMREPSRRMVEDRESGTRLLSGSSLDENRGLRPQRRQGHQLRT</sequence>
<dbReference type="EMBL" id="CM027688">
    <property type="protein sequence ID" value="KAG0519227.1"/>
    <property type="molecule type" value="Genomic_DNA"/>
</dbReference>
<dbReference type="AlphaFoldDB" id="A0A921QC51"/>
<protein>
    <submittedName>
        <fullName evidence="2">Uncharacterized protein</fullName>
    </submittedName>
</protein>
<gene>
    <name evidence="2" type="ORF">BDA96_09G246500</name>
</gene>